<dbReference type="EMBL" id="CAFBLP010000166">
    <property type="protein sequence ID" value="CAB4898639.1"/>
    <property type="molecule type" value="Genomic_DNA"/>
</dbReference>
<accession>A0A6J7G502</accession>
<name>A0A6J7G502_9ZZZZ</name>
<evidence type="ECO:0000259" key="1">
    <source>
        <dbReference type="Pfam" id="PF13539"/>
    </source>
</evidence>
<reference evidence="2" key="1">
    <citation type="submission" date="2020-05" db="EMBL/GenBank/DDBJ databases">
        <authorList>
            <person name="Chiriac C."/>
            <person name="Salcher M."/>
            <person name="Ghai R."/>
            <person name="Kavagutti S V."/>
        </authorList>
    </citation>
    <scope>NUCLEOTIDE SEQUENCE</scope>
</reference>
<dbReference type="Pfam" id="PF13539">
    <property type="entry name" value="Peptidase_M15_4"/>
    <property type="match status" value="1"/>
</dbReference>
<organism evidence="2">
    <name type="scientific">freshwater metagenome</name>
    <dbReference type="NCBI Taxonomy" id="449393"/>
    <lineage>
        <taxon>unclassified sequences</taxon>
        <taxon>metagenomes</taxon>
        <taxon>ecological metagenomes</taxon>
    </lineage>
</organism>
<dbReference type="SUPFAM" id="SSF55166">
    <property type="entry name" value="Hedgehog/DD-peptidase"/>
    <property type="match status" value="1"/>
</dbReference>
<proteinExistence type="predicted"/>
<protein>
    <submittedName>
        <fullName evidence="2">Unannotated protein</fullName>
    </submittedName>
</protein>
<dbReference type="GO" id="GO:0008233">
    <property type="term" value="F:peptidase activity"/>
    <property type="evidence" value="ECO:0007669"/>
    <property type="project" value="InterPro"/>
</dbReference>
<dbReference type="AlphaFoldDB" id="A0A6J7G502"/>
<evidence type="ECO:0000313" key="2">
    <source>
        <dbReference type="EMBL" id="CAB4898639.1"/>
    </source>
</evidence>
<feature type="domain" description="Peptidase M15C" evidence="1">
    <location>
        <begin position="340"/>
        <end position="395"/>
    </location>
</feature>
<sequence>MKRAAAVLVVALASSVVLPSTQAAAPIASISSPVVGTAPAQAQAQPSATDVVSVYQTSVLSLDVYSRATAAAAIGGGAWAASRGASVPMDRVRRGDVVVQQPDITGYHFPMGITVLATEAIAALMGRNVAAVVAGGQVVMGSTTAALRGARVGDTIDLESASGATVTFTIGMIAADGLIGGTELLLSPAEGDMLGGVAITSIVVWGFPTRAGIDAALAGQGLDPRRDTRIRRSWDAFDPDLTLSMSQTKQLLGEFAYRVRSNGIEADVTPAWEAAYIPSVRELYPTGIRARCNNTVQADLRAALQEVVDSGLAGSIDVSNANSAGGCYYPRFNRTTGNLGYLSRHSWGMPLDTNTSTNAQGAVPQMNCEVVRIFRKHNYAWGGNFLTPDGMHFEWVGERRDQYQYPSRYCPNLPTVLSVTAAPGDPTAARTGRATLFQHDGWDPGE</sequence>
<dbReference type="Gene3D" id="3.30.1380.10">
    <property type="match status" value="1"/>
</dbReference>
<dbReference type="InterPro" id="IPR009045">
    <property type="entry name" value="Zn_M74/Hedgehog-like"/>
</dbReference>
<dbReference type="InterPro" id="IPR039561">
    <property type="entry name" value="Peptidase_M15C"/>
</dbReference>
<gene>
    <name evidence="2" type="ORF">UFOPK3376_03295</name>
</gene>